<dbReference type="PANTHER" id="PTHR24381">
    <property type="entry name" value="ZINC FINGER PROTEIN"/>
    <property type="match status" value="1"/>
</dbReference>
<proteinExistence type="predicted"/>
<evidence type="ECO:0000256" key="10">
    <source>
        <dbReference type="PROSITE-ProRule" id="PRU00042"/>
    </source>
</evidence>
<dbReference type="OrthoDB" id="9411774at2759"/>
<evidence type="ECO:0000256" key="12">
    <source>
        <dbReference type="SAM" id="MobiDB-lite"/>
    </source>
</evidence>
<organism evidence="15 16">
    <name type="scientific">Polypedilum vanderplanki</name>
    <name type="common">Sleeping chironomid midge</name>
    <dbReference type="NCBI Taxonomy" id="319348"/>
    <lineage>
        <taxon>Eukaryota</taxon>
        <taxon>Metazoa</taxon>
        <taxon>Ecdysozoa</taxon>
        <taxon>Arthropoda</taxon>
        <taxon>Hexapoda</taxon>
        <taxon>Insecta</taxon>
        <taxon>Pterygota</taxon>
        <taxon>Neoptera</taxon>
        <taxon>Endopterygota</taxon>
        <taxon>Diptera</taxon>
        <taxon>Nematocera</taxon>
        <taxon>Chironomoidea</taxon>
        <taxon>Chironomidae</taxon>
        <taxon>Chironominae</taxon>
        <taxon>Polypedilum</taxon>
        <taxon>Polypedilum</taxon>
    </lineage>
</organism>
<dbReference type="SMART" id="SM00355">
    <property type="entry name" value="ZnF_C2H2"/>
    <property type="match status" value="4"/>
</dbReference>
<feature type="binding site" evidence="11">
    <location>
        <position position="7"/>
    </location>
    <ligand>
        <name>Zn(2+)</name>
        <dbReference type="ChEBI" id="CHEBI:29105"/>
    </ligand>
</feature>
<feature type="binding site" evidence="11">
    <location>
        <position position="10"/>
    </location>
    <ligand>
        <name>Zn(2+)</name>
        <dbReference type="ChEBI" id="CHEBI:29105"/>
    </ligand>
</feature>
<dbReference type="PROSITE" id="PS00028">
    <property type="entry name" value="ZINC_FINGER_C2H2_1"/>
    <property type="match status" value="4"/>
</dbReference>
<dbReference type="InterPro" id="IPR036236">
    <property type="entry name" value="Znf_C2H2_sf"/>
</dbReference>
<comment type="subcellular location">
    <subcellularLocation>
        <location evidence="1">Nucleus</location>
    </subcellularLocation>
</comment>
<keyword evidence="16" id="KW-1185">Reference proteome</keyword>
<dbReference type="GO" id="GO:0000981">
    <property type="term" value="F:DNA-binding transcription factor activity, RNA polymerase II-specific"/>
    <property type="evidence" value="ECO:0007669"/>
    <property type="project" value="TreeGrafter"/>
</dbReference>
<feature type="region of interest" description="Disordered" evidence="12">
    <location>
        <begin position="265"/>
        <end position="298"/>
    </location>
</feature>
<dbReference type="SMART" id="SM00868">
    <property type="entry name" value="zf-AD"/>
    <property type="match status" value="1"/>
</dbReference>
<name>A0A9J6BEX5_POLVA</name>
<dbReference type="InterPro" id="IPR012934">
    <property type="entry name" value="Znf_AD"/>
</dbReference>
<feature type="compositionally biased region" description="Basic residues" evidence="12">
    <location>
        <begin position="184"/>
        <end position="196"/>
    </location>
</feature>
<evidence type="ECO:0000259" key="14">
    <source>
        <dbReference type="PROSITE" id="PS51915"/>
    </source>
</evidence>
<evidence type="ECO:0000256" key="6">
    <source>
        <dbReference type="ARBA" id="ARBA00023015"/>
    </source>
</evidence>
<evidence type="ECO:0000259" key="13">
    <source>
        <dbReference type="PROSITE" id="PS50157"/>
    </source>
</evidence>
<feature type="compositionally biased region" description="Polar residues" evidence="12">
    <location>
        <begin position="280"/>
        <end position="298"/>
    </location>
</feature>
<dbReference type="GO" id="GO:0000977">
    <property type="term" value="F:RNA polymerase II transcription regulatory region sequence-specific DNA binding"/>
    <property type="evidence" value="ECO:0007669"/>
    <property type="project" value="TreeGrafter"/>
</dbReference>
<dbReference type="InterPro" id="IPR013087">
    <property type="entry name" value="Znf_C2H2_type"/>
</dbReference>
<keyword evidence="7" id="KW-0238">DNA-binding</keyword>
<accession>A0A9J6BEX5</accession>
<feature type="domain" description="C2H2-type" evidence="13">
    <location>
        <begin position="420"/>
        <end position="442"/>
    </location>
</feature>
<evidence type="ECO:0000256" key="3">
    <source>
        <dbReference type="ARBA" id="ARBA00022737"/>
    </source>
</evidence>
<dbReference type="AlphaFoldDB" id="A0A9J6BEX5"/>
<dbReference type="GO" id="GO:0005634">
    <property type="term" value="C:nucleus"/>
    <property type="evidence" value="ECO:0007669"/>
    <property type="project" value="UniProtKB-SubCell"/>
</dbReference>
<keyword evidence="9" id="KW-0539">Nucleus</keyword>
<evidence type="ECO:0000256" key="2">
    <source>
        <dbReference type="ARBA" id="ARBA00022723"/>
    </source>
</evidence>
<reference evidence="15" key="1">
    <citation type="submission" date="2021-03" db="EMBL/GenBank/DDBJ databases">
        <title>Chromosome level genome of the anhydrobiotic midge Polypedilum vanderplanki.</title>
        <authorList>
            <person name="Yoshida Y."/>
            <person name="Kikawada T."/>
            <person name="Gusev O."/>
        </authorList>
    </citation>
    <scope>NUCLEOTIDE SEQUENCE</scope>
    <source>
        <strain evidence="15">NIAS01</strain>
        <tissue evidence="15">Whole body or cell culture</tissue>
    </source>
</reference>
<evidence type="ECO:0000313" key="15">
    <source>
        <dbReference type="EMBL" id="KAG5668043.1"/>
    </source>
</evidence>
<evidence type="ECO:0000313" key="16">
    <source>
        <dbReference type="Proteomes" id="UP001107558"/>
    </source>
</evidence>
<feature type="domain" description="C2H2-type" evidence="13">
    <location>
        <begin position="503"/>
        <end position="525"/>
    </location>
</feature>
<keyword evidence="6" id="KW-0805">Transcription regulation</keyword>
<feature type="binding site" evidence="11">
    <location>
        <position position="54"/>
    </location>
    <ligand>
        <name>Zn(2+)</name>
        <dbReference type="ChEBI" id="CHEBI:29105"/>
    </ligand>
</feature>
<dbReference type="PROSITE" id="PS50157">
    <property type="entry name" value="ZINC_FINGER_C2H2_2"/>
    <property type="match status" value="4"/>
</dbReference>
<dbReference type="PROSITE" id="PS51915">
    <property type="entry name" value="ZAD"/>
    <property type="match status" value="1"/>
</dbReference>
<dbReference type="EMBL" id="JADBJN010000004">
    <property type="protein sequence ID" value="KAG5668043.1"/>
    <property type="molecule type" value="Genomic_DNA"/>
</dbReference>
<feature type="binding site" evidence="11">
    <location>
        <position position="57"/>
    </location>
    <ligand>
        <name>Zn(2+)</name>
        <dbReference type="ChEBI" id="CHEBI:29105"/>
    </ligand>
</feature>
<dbReference type="FunFam" id="3.30.160.60:FF:000065">
    <property type="entry name" value="B-cell CLL/lymphoma 6, member B"/>
    <property type="match status" value="1"/>
</dbReference>
<dbReference type="Proteomes" id="UP001107558">
    <property type="component" value="Chromosome 4"/>
</dbReference>
<keyword evidence="8" id="KW-0804">Transcription</keyword>
<dbReference type="FunFam" id="3.30.160.60:FF:000325">
    <property type="entry name" value="ZFP90 zinc finger protein"/>
    <property type="match status" value="1"/>
</dbReference>
<keyword evidence="3" id="KW-0677">Repeat</keyword>
<feature type="compositionally biased region" description="Polar residues" evidence="12">
    <location>
        <begin position="171"/>
        <end position="183"/>
    </location>
</feature>
<protein>
    <recommendedName>
        <fullName evidence="17">Zinc finger protein</fullName>
    </recommendedName>
</protein>
<keyword evidence="5 11" id="KW-0862">Zinc</keyword>
<sequence length="537" mass="62923">MVDRLICRGCLIPEGQTKHSQIYLDNGKTANDIFNITNLIILNFSENKCQAVLCQECNLQLRKAVSFREMMRKNDKYFKTLFDEGIKSSLEIYFDDFRASFRENNEDDHENFRARNFTEGKGEFLAEFVKQTELNVTKLKFEENKLTSSIFEHKTDKNLKSSKVERISNFQETHNGINKSNSQNRKRKLHQNRKGQISKKKFKIVELIDGTETNEVLSDIKLEQYEIQSVNVVNNEQNLSTKSFEIEENLASLNKEQILKNFQVKSTQKRKTQKSQSDKPNSTLEVEESSSNFNDSSKKLQNSSFEFEKSSLEIKSSSEKFSKRTKLKEVSEKTLKDEINDFPNIIQLSSLFDHEENTKSSIRKSASRFKKSLNHRKQELSDNESTDSCESYDIKDEQSKTIDITFQSNTDISEDSQKQANCKICGKNFSKKLYLKQHMKSHMELLHRCVTCGKKFATQEDLNEHVLKHFSDKPFKCHFCQKSFNYKSDMNRHLLNHTQNKPFKCDLCNKTFARKDHMIKHEKIHERKICKKNLKIQ</sequence>
<evidence type="ECO:0000256" key="9">
    <source>
        <dbReference type="ARBA" id="ARBA00023242"/>
    </source>
</evidence>
<keyword evidence="2 11" id="KW-0479">Metal-binding</keyword>
<dbReference type="GO" id="GO:0008270">
    <property type="term" value="F:zinc ion binding"/>
    <property type="evidence" value="ECO:0007669"/>
    <property type="project" value="UniProtKB-UniRule"/>
</dbReference>
<evidence type="ECO:0000256" key="4">
    <source>
        <dbReference type="ARBA" id="ARBA00022771"/>
    </source>
</evidence>
<dbReference type="PANTHER" id="PTHR24381:SF393">
    <property type="entry name" value="CHROMATIN-LINKED ADAPTOR FOR MSL PROTEINS, ISOFORM B"/>
    <property type="match status" value="1"/>
</dbReference>
<gene>
    <name evidence="15" type="ORF">PVAND_016000</name>
</gene>
<evidence type="ECO:0008006" key="17">
    <source>
        <dbReference type="Google" id="ProtNLM"/>
    </source>
</evidence>
<feature type="domain" description="ZAD" evidence="14">
    <location>
        <begin position="5"/>
        <end position="81"/>
    </location>
</feature>
<evidence type="ECO:0000256" key="8">
    <source>
        <dbReference type="ARBA" id="ARBA00023163"/>
    </source>
</evidence>
<dbReference type="Pfam" id="PF00096">
    <property type="entry name" value="zf-C2H2"/>
    <property type="match status" value="4"/>
</dbReference>
<evidence type="ECO:0000256" key="1">
    <source>
        <dbReference type="ARBA" id="ARBA00004123"/>
    </source>
</evidence>
<dbReference type="SUPFAM" id="SSF57667">
    <property type="entry name" value="beta-beta-alpha zinc fingers"/>
    <property type="match status" value="2"/>
</dbReference>
<dbReference type="Gene3D" id="3.30.160.60">
    <property type="entry name" value="Classic Zinc Finger"/>
    <property type="match status" value="3"/>
</dbReference>
<evidence type="ECO:0000256" key="11">
    <source>
        <dbReference type="PROSITE-ProRule" id="PRU01263"/>
    </source>
</evidence>
<evidence type="ECO:0000256" key="7">
    <source>
        <dbReference type="ARBA" id="ARBA00023125"/>
    </source>
</evidence>
<feature type="region of interest" description="Disordered" evidence="12">
    <location>
        <begin position="171"/>
        <end position="196"/>
    </location>
</feature>
<feature type="domain" description="C2H2-type" evidence="13">
    <location>
        <begin position="447"/>
        <end position="474"/>
    </location>
</feature>
<comment type="caution">
    <text evidence="15">The sequence shown here is derived from an EMBL/GenBank/DDBJ whole genome shotgun (WGS) entry which is preliminary data.</text>
</comment>
<feature type="domain" description="C2H2-type" evidence="13">
    <location>
        <begin position="475"/>
        <end position="502"/>
    </location>
</feature>
<evidence type="ECO:0000256" key="5">
    <source>
        <dbReference type="ARBA" id="ARBA00022833"/>
    </source>
</evidence>
<keyword evidence="4 10" id="KW-0863">Zinc-finger</keyword>